<reference evidence="1" key="1">
    <citation type="journal article" date="2014" name="Front. Microbiol.">
        <title>High frequency of phylogenetically diverse reductive dehalogenase-homologous genes in deep subseafloor sedimentary metagenomes.</title>
        <authorList>
            <person name="Kawai M."/>
            <person name="Futagami T."/>
            <person name="Toyoda A."/>
            <person name="Takaki Y."/>
            <person name="Nishi S."/>
            <person name="Hori S."/>
            <person name="Arai W."/>
            <person name="Tsubouchi T."/>
            <person name="Morono Y."/>
            <person name="Uchiyama I."/>
            <person name="Ito T."/>
            <person name="Fujiyama A."/>
            <person name="Inagaki F."/>
            <person name="Takami H."/>
        </authorList>
    </citation>
    <scope>NUCLEOTIDE SEQUENCE</scope>
    <source>
        <strain evidence="1">Expedition CK06-06</strain>
    </source>
</reference>
<dbReference type="InterPro" id="IPR052188">
    <property type="entry name" value="Ni-pincer_cofactor_biosynth"/>
</dbReference>
<dbReference type="PANTHER" id="PTHR43169:SF2">
    <property type="entry name" value="NAD_GMP SYNTHASE DOMAIN-CONTAINING PROTEIN"/>
    <property type="match status" value="1"/>
</dbReference>
<evidence type="ECO:0008006" key="2">
    <source>
        <dbReference type="Google" id="ProtNLM"/>
    </source>
</evidence>
<gene>
    <name evidence="1" type="ORF">S01H4_16567</name>
</gene>
<sequence length="74" mass="8205">MELSNSLEKKLENIISFLRGKKVLVAFSGGVDSALLAFLSSKYAKETLLITEKSILYPDDEIEEASQFAISHNI</sequence>
<dbReference type="Gene3D" id="3.40.50.620">
    <property type="entry name" value="HUPs"/>
    <property type="match status" value="1"/>
</dbReference>
<dbReference type="PANTHER" id="PTHR43169">
    <property type="entry name" value="EXSB FAMILY PROTEIN"/>
    <property type="match status" value="1"/>
</dbReference>
<comment type="caution">
    <text evidence="1">The sequence shown here is derived from an EMBL/GenBank/DDBJ whole genome shotgun (WGS) entry which is preliminary data.</text>
</comment>
<accession>X0Z549</accession>
<evidence type="ECO:0000313" key="1">
    <source>
        <dbReference type="EMBL" id="GAG55538.1"/>
    </source>
</evidence>
<dbReference type="AlphaFoldDB" id="X0Z549"/>
<name>X0Z549_9ZZZZ</name>
<dbReference type="EMBL" id="BART01007269">
    <property type="protein sequence ID" value="GAG55538.1"/>
    <property type="molecule type" value="Genomic_DNA"/>
</dbReference>
<feature type="non-terminal residue" evidence="1">
    <location>
        <position position="74"/>
    </location>
</feature>
<dbReference type="SUPFAM" id="SSF52402">
    <property type="entry name" value="Adenine nucleotide alpha hydrolases-like"/>
    <property type="match status" value="1"/>
</dbReference>
<organism evidence="1">
    <name type="scientific">marine sediment metagenome</name>
    <dbReference type="NCBI Taxonomy" id="412755"/>
    <lineage>
        <taxon>unclassified sequences</taxon>
        <taxon>metagenomes</taxon>
        <taxon>ecological metagenomes</taxon>
    </lineage>
</organism>
<dbReference type="InterPro" id="IPR014729">
    <property type="entry name" value="Rossmann-like_a/b/a_fold"/>
</dbReference>
<protein>
    <recommendedName>
        <fullName evidence="2">NAD/GMP synthase domain-containing protein</fullName>
    </recommendedName>
</protein>
<proteinExistence type="predicted"/>